<feature type="domain" description="Thioredoxin-like fold" evidence="2">
    <location>
        <begin position="60"/>
        <end position="244"/>
    </location>
</feature>
<evidence type="ECO:0000313" key="3">
    <source>
        <dbReference type="EMBL" id="MXO69081.1"/>
    </source>
</evidence>
<dbReference type="Proteomes" id="UP000444401">
    <property type="component" value="Unassembled WGS sequence"/>
</dbReference>
<comment type="caution">
    <text evidence="3">The sequence shown here is derived from an EMBL/GenBank/DDBJ whole genome shotgun (WGS) entry which is preliminary data.</text>
</comment>
<dbReference type="InterPro" id="IPR036249">
    <property type="entry name" value="Thioredoxin-like_sf"/>
</dbReference>
<dbReference type="PROSITE" id="PS51257">
    <property type="entry name" value="PROKAR_LIPOPROTEIN"/>
    <property type="match status" value="1"/>
</dbReference>
<dbReference type="EMBL" id="WTYO01000004">
    <property type="protein sequence ID" value="MXO69081.1"/>
    <property type="molecule type" value="Genomic_DNA"/>
</dbReference>
<dbReference type="InterPro" id="IPR012336">
    <property type="entry name" value="Thioredoxin-like_fold"/>
</dbReference>
<organism evidence="3 4">
    <name type="scientific">Pelagerythrobacter marinus</name>
    <dbReference type="NCBI Taxonomy" id="538382"/>
    <lineage>
        <taxon>Bacteria</taxon>
        <taxon>Pseudomonadati</taxon>
        <taxon>Pseudomonadota</taxon>
        <taxon>Alphaproteobacteria</taxon>
        <taxon>Sphingomonadales</taxon>
        <taxon>Erythrobacteraceae</taxon>
        <taxon>Pelagerythrobacter</taxon>
    </lineage>
</organism>
<proteinExistence type="predicted"/>
<gene>
    <name evidence="3" type="ORF">GRI72_09610</name>
</gene>
<dbReference type="SUPFAM" id="SSF52833">
    <property type="entry name" value="Thioredoxin-like"/>
    <property type="match status" value="1"/>
</dbReference>
<dbReference type="RefSeq" id="WP_160733715.1">
    <property type="nucleotide sequence ID" value="NZ_CP139719.1"/>
</dbReference>
<name>A0ABW9UYQ0_9SPHN</name>
<evidence type="ECO:0000256" key="1">
    <source>
        <dbReference type="SAM" id="SignalP"/>
    </source>
</evidence>
<evidence type="ECO:0000259" key="2">
    <source>
        <dbReference type="Pfam" id="PF13462"/>
    </source>
</evidence>
<feature type="signal peptide" evidence="1">
    <location>
        <begin position="1"/>
        <end position="27"/>
    </location>
</feature>
<evidence type="ECO:0000313" key="4">
    <source>
        <dbReference type="Proteomes" id="UP000444401"/>
    </source>
</evidence>
<keyword evidence="4" id="KW-1185">Reference proteome</keyword>
<reference evidence="3 4" key="1">
    <citation type="submission" date="2019-12" db="EMBL/GenBank/DDBJ databases">
        <title>Genomic-based taxomic classification of the family Erythrobacteraceae.</title>
        <authorList>
            <person name="Xu L."/>
        </authorList>
    </citation>
    <scope>NUCLEOTIDE SEQUENCE [LARGE SCALE GENOMIC DNA]</scope>
    <source>
        <strain evidence="3 4">H32</strain>
    </source>
</reference>
<accession>A0ABW9UYQ0</accession>
<sequence>MTTLRQIALASFTAPLALGLAACGSQPADGEAPEGEPVENVAPPEGTEWVDTVTVTEADGYLMGNPDAPIKLIEYGSLTCGACANFAATGIEPLKEEYVATGRVSYELRNQIHNAFDLTLARLVRCGAPESYHPLSEQVWLNLPSLMEGAQADPQALDAAMQQPEDQRFVAVAEAAGFLDFFAARGVSRDQARQCLSDADSVEAIVTNSDTQSQELNVTGTPTFIINGRNVGTQSWATLEPMLQNAGAR</sequence>
<protein>
    <submittedName>
        <fullName evidence="3">Thioredoxin domain-containing protein</fullName>
    </submittedName>
</protein>
<dbReference type="Pfam" id="PF13462">
    <property type="entry name" value="Thioredoxin_4"/>
    <property type="match status" value="1"/>
</dbReference>
<keyword evidence="1" id="KW-0732">Signal</keyword>
<dbReference type="Gene3D" id="3.40.30.10">
    <property type="entry name" value="Glutaredoxin"/>
    <property type="match status" value="1"/>
</dbReference>
<dbReference type="Gene3D" id="1.10.40.110">
    <property type="match status" value="1"/>
</dbReference>
<feature type="chain" id="PRO_5045106228" evidence="1">
    <location>
        <begin position="28"/>
        <end position="249"/>
    </location>
</feature>